<dbReference type="EMBL" id="ML977185">
    <property type="protein sequence ID" value="KAF1982332.1"/>
    <property type="molecule type" value="Genomic_DNA"/>
</dbReference>
<dbReference type="AlphaFoldDB" id="A0A6G1GND0"/>
<sequence>MAKARGKGAGKGKQKAASEEPEGLETRVARRAREASEDEDVDAMRKKLAHIRPPGAEIPREEQIEALTALYGKERAIEVLKANEAREAEKQKNIKAQAAKEAKEEKEKKEKKAKAKKAMEGKERKTKERVDAVREKRQKEFAKNKLRPDGSSSPETGAGKGEASGAGGGTGGGTNGTGVLPPGANDQPVQAPPAPPAQAASTSWTDEQRQFVQDLVDNEDDRIQRELYQDYQAAFPGTRTLNAISSMHSRLRTAENKTEKRKAGEDDTGDDKGRGEAVGLVVERVDKVGDLVRGQRSSYLMWGPTENGGVKSLGMGSPRGGAGMENGRFVV</sequence>
<feature type="compositionally biased region" description="Basic and acidic residues" evidence="1">
    <location>
        <begin position="24"/>
        <end position="35"/>
    </location>
</feature>
<evidence type="ECO:0000256" key="1">
    <source>
        <dbReference type="SAM" id="MobiDB-lite"/>
    </source>
</evidence>
<reference evidence="2" key="1">
    <citation type="journal article" date="2020" name="Stud. Mycol.">
        <title>101 Dothideomycetes genomes: a test case for predicting lifestyles and emergence of pathogens.</title>
        <authorList>
            <person name="Haridas S."/>
            <person name="Albert R."/>
            <person name="Binder M."/>
            <person name="Bloem J."/>
            <person name="Labutti K."/>
            <person name="Salamov A."/>
            <person name="Andreopoulos B."/>
            <person name="Baker S."/>
            <person name="Barry K."/>
            <person name="Bills G."/>
            <person name="Bluhm B."/>
            <person name="Cannon C."/>
            <person name="Castanera R."/>
            <person name="Culley D."/>
            <person name="Daum C."/>
            <person name="Ezra D."/>
            <person name="Gonzalez J."/>
            <person name="Henrissat B."/>
            <person name="Kuo A."/>
            <person name="Liang C."/>
            <person name="Lipzen A."/>
            <person name="Lutzoni F."/>
            <person name="Magnuson J."/>
            <person name="Mondo S."/>
            <person name="Nolan M."/>
            <person name="Ohm R."/>
            <person name="Pangilinan J."/>
            <person name="Park H.-J."/>
            <person name="Ramirez L."/>
            <person name="Alfaro M."/>
            <person name="Sun H."/>
            <person name="Tritt A."/>
            <person name="Yoshinaga Y."/>
            <person name="Zwiers L.-H."/>
            <person name="Turgeon B."/>
            <person name="Goodwin S."/>
            <person name="Spatafora J."/>
            <person name="Crous P."/>
            <person name="Grigoriev I."/>
        </authorList>
    </citation>
    <scope>NUCLEOTIDE SEQUENCE</scope>
    <source>
        <strain evidence="2">CBS 113979</strain>
    </source>
</reference>
<dbReference type="Proteomes" id="UP000800041">
    <property type="component" value="Unassembled WGS sequence"/>
</dbReference>
<evidence type="ECO:0000313" key="3">
    <source>
        <dbReference type="Proteomes" id="UP000800041"/>
    </source>
</evidence>
<organism evidence="2 3">
    <name type="scientific">Aulographum hederae CBS 113979</name>
    <dbReference type="NCBI Taxonomy" id="1176131"/>
    <lineage>
        <taxon>Eukaryota</taxon>
        <taxon>Fungi</taxon>
        <taxon>Dikarya</taxon>
        <taxon>Ascomycota</taxon>
        <taxon>Pezizomycotina</taxon>
        <taxon>Dothideomycetes</taxon>
        <taxon>Pleosporomycetidae</taxon>
        <taxon>Aulographales</taxon>
        <taxon>Aulographaceae</taxon>
    </lineage>
</organism>
<keyword evidence="3" id="KW-1185">Reference proteome</keyword>
<gene>
    <name evidence="2" type="ORF">K402DRAFT_424610</name>
</gene>
<feature type="compositionally biased region" description="Basic and acidic residues" evidence="1">
    <location>
        <begin position="252"/>
        <end position="275"/>
    </location>
</feature>
<feature type="region of interest" description="Disordered" evidence="1">
    <location>
        <begin position="1"/>
        <end position="44"/>
    </location>
</feature>
<feature type="region of interest" description="Disordered" evidence="1">
    <location>
        <begin position="249"/>
        <end position="275"/>
    </location>
</feature>
<feature type="compositionally biased region" description="Basic and acidic residues" evidence="1">
    <location>
        <begin position="117"/>
        <end position="148"/>
    </location>
</feature>
<feature type="compositionally biased region" description="Basic and acidic residues" evidence="1">
    <location>
        <begin position="84"/>
        <end position="110"/>
    </location>
</feature>
<proteinExistence type="predicted"/>
<evidence type="ECO:0000313" key="2">
    <source>
        <dbReference type="EMBL" id="KAF1982332.1"/>
    </source>
</evidence>
<name>A0A6G1GND0_9PEZI</name>
<feature type="compositionally biased region" description="Gly residues" evidence="1">
    <location>
        <begin position="158"/>
        <end position="176"/>
    </location>
</feature>
<feature type="region of interest" description="Disordered" evidence="1">
    <location>
        <begin position="84"/>
        <end position="209"/>
    </location>
</feature>
<protein>
    <submittedName>
        <fullName evidence="2">Uncharacterized protein</fullName>
    </submittedName>
</protein>
<accession>A0A6G1GND0</accession>
<feature type="compositionally biased region" description="Basic residues" evidence="1">
    <location>
        <begin position="1"/>
        <end position="14"/>
    </location>
</feature>